<dbReference type="SUPFAM" id="SSF56935">
    <property type="entry name" value="Porins"/>
    <property type="match status" value="1"/>
</dbReference>
<reference evidence="9 10" key="1">
    <citation type="submission" date="2020-08" db="EMBL/GenBank/DDBJ databases">
        <title>Genomic Encyclopedia of Type Strains, Phase IV (KMG-V): Genome sequencing to study the core and pangenomes of soil and plant-associated prokaryotes.</title>
        <authorList>
            <person name="Whitman W."/>
        </authorList>
    </citation>
    <scope>NUCLEOTIDE SEQUENCE [LARGE SCALE GENOMIC DNA]</scope>
    <source>
        <strain evidence="9 10">X5P3</strain>
    </source>
</reference>
<keyword evidence="2" id="KW-0813">Transport</keyword>
<evidence type="ECO:0000256" key="3">
    <source>
        <dbReference type="ARBA" id="ARBA00022452"/>
    </source>
</evidence>
<evidence type="ECO:0000313" key="10">
    <source>
        <dbReference type="Proteomes" id="UP000584867"/>
    </source>
</evidence>
<dbReference type="PANTHER" id="PTHR30069:SF46">
    <property type="entry name" value="OAR PROTEIN"/>
    <property type="match status" value="1"/>
</dbReference>
<comment type="caution">
    <text evidence="9">The sequence shown here is derived from an EMBL/GenBank/DDBJ whole genome shotgun (WGS) entry which is preliminary data.</text>
</comment>
<dbReference type="PANTHER" id="PTHR30069">
    <property type="entry name" value="TONB-DEPENDENT OUTER MEMBRANE RECEPTOR"/>
    <property type="match status" value="1"/>
</dbReference>
<accession>A0A7W7ZU53</accession>
<gene>
    <name evidence="9" type="ORF">HDF15_004174</name>
</gene>
<name>A0A7W7ZU53_9BACT</name>
<evidence type="ECO:0000313" key="9">
    <source>
        <dbReference type="EMBL" id="MBB5065804.1"/>
    </source>
</evidence>
<dbReference type="InterPro" id="IPR057601">
    <property type="entry name" value="Oar-like_b-barrel"/>
</dbReference>
<dbReference type="Proteomes" id="UP000584867">
    <property type="component" value="Unassembled WGS sequence"/>
</dbReference>
<keyword evidence="5" id="KW-0472">Membrane</keyword>
<feature type="signal peptide" evidence="7">
    <location>
        <begin position="1"/>
        <end position="21"/>
    </location>
</feature>
<dbReference type="GO" id="GO:0044718">
    <property type="term" value="P:siderophore transmembrane transport"/>
    <property type="evidence" value="ECO:0007669"/>
    <property type="project" value="TreeGrafter"/>
</dbReference>
<dbReference type="InterPro" id="IPR036942">
    <property type="entry name" value="Beta-barrel_TonB_sf"/>
</dbReference>
<evidence type="ECO:0000256" key="7">
    <source>
        <dbReference type="SAM" id="SignalP"/>
    </source>
</evidence>
<evidence type="ECO:0000256" key="4">
    <source>
        <dbReference type="ARBA" id="ARBA00022692"/>
    </source>
</evidence>
<feature type="domain" description="TonB-dependent transporter Oar-like beta-barrel" evidence="8">
    <location>
        <begin position="242"/>
        <end position="1087"/>
    </location>
</feature>
<feature type="chain" id="PRO_5031534781" description="TonB-dependent transporter Oar-like beta-barrel domain-containing protein" evidence="7">
    <location>
        <begin position="22"/>
        <end position="1124"/>
    </location>
</feature>
<dbReference type="Pfam" id="PF13620">
    <property type="entry name" value="CarboxypepD_reg"/>
    <property type="match status" value="1"/>
</dbReference>
<evidence type="ECO:0000256" key="5">
    <source>
        <dbReference type="ARBA" id="ARBA00023136"/>
    </source>
</evidence>
<dbReference type="Gene3D" id="2.60.40.1120">
    <property type="entry name" value="Carboxypeptidase-like, regulatory domain"/>
    <property type="match status" value="1"/>
</dbReference>
<evidence type="ECO:0000256" key="1">
    <source>
        <dbReference type="ARBA" id="ARBA00004571"/>
    </source>
</evidence>
<dbReference type="GO" id="GO:0015344">
    <property type="term" value="F:siderophore uptake transmembrane transporter activity"/>
    <property type="evidence" value="ECO:0007669"/>
    <property type="project" value="TreeGrafter"/>
</dbReference>
<dbReference type="Gene3D" id="2.40.170.20">
    <property type="entry name" value="TonB-dependent receptor, beta-barrel domain"/>
    <property type="match status" value="1"/>
</dbReference>
<keyword evidence="6" id="KW-0998">Cell outer membrane</keyword>
<sequence length="1124" mass="121618">MTVRKLTRYLLMLVSLASVHARMQAQTAVDGAIGGTVEDKTGAVISGANIVIHNNGTNAEQNITSDAAGFFRANHLQPGTYTVTISAPNFEAFRSEKVDVTVGSLTNVQSSLSPGSSSEMIEVTSAAPAINTTNNDFTSTIDLKALEDLPVNNYRWSAYALQAPGVVESGGFGLLSFRGQSTLLNNITIDGADDNQAFFSEERGRTNIGYSTPKSAIQEFQINTSNYSTEYGRASGGVVNAVTKSGSNQFHGEGYFLDRDSALAAFNDFTSENVQQTPGGPFTSVPIKPTDIRKQEGFAFSGPLIHDKLFFFFALDRFYHDFPIVTVPSAPSTFYAQPSAALPGNATCPGGANPISSVTTSANYDPNFFADSGACTLQTNLKLATYAAARTDYISGQAGLNSLLGQAARFADQTLFFPKIDWQINGKNHLSAEVNRLRFISPSGQQTNATASYGTQSIGNVYARDTWGVARLDTYITSAISNEVRYQYSRDFEFAGAETPTSYEQSTLLNTATGYSNPLGFPPNVSITGAFQFGTPTFYPRPAYPDERRWQVTDTVQWVHGNHTFKFGGDYIHTNDLSENLSSFYGGYTYTTPATYLTDFYLAQNPATVSQAAHYSGYQQGFGPLGFEFQTGDYAGFVQDEWKVSPRLSVTLGLRYEYEQVPNAQLPNPLVPQTESLPSDKNNIAPRVGFAYDVFGSGKTILRGGYGIFNARLINSTIYNAIAQTGAAGGQVQSPNLLPGNPGAPVFPQIISGSLASSVTPNVIYFDPHFQLPQVHQADLNVDQDLGWNTTLTLSWLGSYGRELPSFVDTNLPAPVNVTYTVVNNNSSGVLTNGAQISTRFYGYPVKSPVAGAPAPPAVADFGRPDVRYGAKTDIFSGVNSNYEAFVAQINHRMNHNVQFQASYTWSHALDYGENNTTFSSSNSLLDPLNLRAEYGNSVQNVPNRFIFTAVIDSPWKASGWKSYLVNGYELSPSFSAQNGEPYSATVNGSPTNLATSGSVTGYITGTSTGFTGSGGSTRIPGFQRDTFELPKTYVLDLRGSKRFTIRERYSLEFLAEAFNLPNHQNITATNTPAYAFGTATGANGQPYSTLTQYTGAAFGSVSNSNNNMIYTPRQIQLGVRLQF</sequence>
<keyword evidence="4" id="KW-0812">Transmembrane</keyword>
<keyword evidence="3" id="KW-1134">Transmembrane beta strand</keyword>
<dbReference type="InterPro" id="IPR008969">
    <property type="entry name" value="CarboxyPept-like_regulatory"/>
</dbReference>
<dbReference type="InterPro" id="IPR039426">
    <property type="entry name" value="TonB-dep_rcpt-like"/>
</dbReference>
<organism evidence="9 10">
    <name type="scientific">Granulicella mallensis</name>
    <dbReference type="NCBI Taxonomy" id="940614"/>
    <lineage>
        <taxon>Bacteria</taxon>
        <taxon>Pseudomonadati</taxon>
        <taxon>Acidobacteriota</taxon>
        <taxon>Terriglobia</taxon>
        <taxon>Terriglobales</taxon>
        <taxon>Acidobacteriaceae</taxon>
        <taxon>Granulicella</taxon>
    </lineage>
</organism>
<dbReference type="RefSeq" id="WP_184258815.1">
    <property type="nucleotide sequence ID" value="NZ_JACHIO010000020.1"/>
</dbReference>
<keyword evidence="7" id="KW-0732">Signal</keyword>
<proteinExistence type="predicted"/>
<dbReference type="AlphaFoldDB" id="A0A7W7ZU53"/>
<dbReference type="SUPFAM" id="SSF49464">
    <property type="entry name" value="Carboxypeptidase regulatory domain-like"/>
    <property type="match status" value="1"/>
</dbReference>
<evidence type="ECO:0000256" key="2">
    <source>
        <dbReference type="ARBA" id="ARBA00022448"/>
    </source>
</evidence>
<comment type="subcellular location">
    <subcellularLocation>
        <location evidence="1">Cell outer membrane</location>
        <topology evidence="1">Multi-pass membrane protein</topology>
    </subcellularLocation>
</comment>
<evidence type="ECO:0000256" key="6">
    <source>
        <dbReference type="ARBA" id="ARBA00023237"/>
    </source>
</evidence>
<dbReference type="EMBL" id="JACHIO010000020">
    <property type="protein sequence ID" value="MBB5065804.1"/>
    <property type="molecule type" value="Genomic_DNA"/>
</dbReference>
<protein>
    <recommendedName>
        <fullName evidence="8">TonB-dependent transporter Oar-like beta-barrel domain-containing protein</fullName>
    </recommendedName>
</protein>
<evidence type="ECO:0000259" key="8">
    <source>
        <dbReference type="Pfam" id="PF25183"/>
    </source>
</evidence>
<dbReference type="GO" id="GO:0009279">
    <property type="term" value="C:cell outer membrane"/>
    <property type="evidence" value="ECO:0007669"/>
    <property type="project" value="UniProtKB-SubCell"/>
</dbReference>
<dbReference type="Pfam" id="PF25183">
    <property type="entry name" value="OMP_b-brl_4"/>
    <property type="match status" value="1"/>
</dbReference>